<dbReference type="AlphaFoldDB" id="A0A919GJW7"/>
<feature type="transmembrane region" description="Helical" evidence="7">
    <location>
        <begin position="314"/>
        <end position="331"/>
    </location>
</feature>
<keyword evidence="10" id="KW-1185">Reference proteome</keyword>
<feature type="transmembrane region" description="Helical" evidence="7">
    <location>
        <begin position="241"/>
        <end position="260"/>
    </location>
</feature>
<feature type="transmembrane region" description="Helical" evidence="7">
    <location>
        <begin position="272"/>
        <end position="294"/>
    </location>
</feature>
<feature type="transmembrane region" description="Helical" evidence="7">
    <location>
        <begin position="209"/>
        <end position="229"/>
    </location>
</feature>
<evidence type="ECO:0000259" key="8">
    <source>
        <dbReference type="PROSITE" id="PS50850"/>
    </source>
</evidence>
<accession>A0A919GJW7</accession>
<keyword evidence="4 7" id="KW-1133">Transmembrane helix</keyword>
<dbReference type="PANTHER" id="PTHR42718">
    <property type="entry name" value="MAJOR FACILITATOR SUPERFAMILY MULTIDRUG TRANSPORTER MFSC"/>
    <property type="match status" value="1"/>
</dbReference>
<dbReference type="GO" id="GO:0046677">
    <property type="term" value="P:response to antibiotic"/>
    <property type="evidence" value="ECO:0007669"/>
    <property type="project" value="UniProtKB-KW"/>
</dbReference>
<feature type="transmembrane region" description="Helical" evidence="7">
    <location>
        <begin position="343"/>
        <end position="362"/>
    </location>
</feature>
<evidence type="ECO:0000256" key="6">
    <source>
        <dbReference type="ARBA" id="ARBA00023251"/>
    </source>
</evidence>
<feature type="transmembrane region" description="Helical" evidence="7">
    <location>
        <begin position="144"/>
        <end position="165"/>
    </location>
</feature>
<keyword evidence="3 7" id="KW-0812">Transmembrane</keyword>
<dbReference type="InterPro" id="IPR020846">
    <property type="entry name" value="MFS_dom"/>
</dbReference>
<feature type="transmembrane region" description="Helical" evidence="7">
    <location>
        <begin position="406"/>
        <end position="428"/>
    </location>
</feature>
<dbReference type="Gene3D" id="1.20.1250.20">
    <property type="entry name" value="MFS general substrate transporter like domains"/>
    <property type="match status" value="1"/>
</dbReference>
<dbReference type="SUPFAM" id="SSF103473">
    <property type="entry name" value="MFS general substrate transporter"/>
    <property type="match status" value="1"/>
</dbReference>
<evidence type="ECO:0000256" key="3">
    <source>
        <dbReference type="ARBA" id="ARBA00022692"/>
    </source>
</evidence>
<feature type="transmembrane region" description="Helical" evidence="7">
    <location>
        <begin position="368"/>
        <end position="394"/>
    </location>
</feature>
<dbReference type="RefSeq" id="WP_189936677.1">
    <property type="nucleotide sequence ID" value="NZ_BNCD01000020.1"/>
</dbReference>
<dbReference type="PROSITE" id="PS50850">
    <property type="entry name" value="MFS"/>
    <property type="match status" value="1"/>
</dbReference>
<evidence type="ECO:0000313" key="10">
    <source>
        <dbReference type="Proteomes" id="UP000603708"/>
    </source>
</evidence>
<dbReference type="InterPro" id="IPR036259">
    <property type="entry name" value="MFS_trans_sf"/>
</dbReference>
<dbReference type="GO" id="GO:0022857">
    <property type="term" value="F:transmembrane transporter activity"/>
    <property type="evidence" value="ECO:0007669"/>
    <property type="project" value="InterPro"/>
</dbReference>
<evidence type="ECO:0000256" key="4">
    <source>
        <dbReference type="ARBA" id="ARBA00022989"/>
    </source>
</evidence>
<evidence type="ECO:0000256" key="2">
    <source>
        <dbReference type="ARBA" id="ARBA00022448"/>
    </source>
</evidence>
<feature type="domain" description="Major facilitator superfamily (MFS) profile" evidence="8">
    <location>
        <begin position="18"/>
        <end position="464"/>
    </location>
</feature>
<comment type="caution">
    <text evidence="9">The sequence shown here is derived from an EMBL/GenBank/DDBJ whole genome shotgun (WGS) entry which is preliminary data.</text>
</comment>
<dbReference type="Pfam" id="PF07690">
    <property type="entry name" value="MFS_1"/>
    <property type="match status" value="1"/>
</dbReference>
<keyword evidence="2" id="KW-0813">Transport</keyword>
<name>A0A919GJW7_9ACTN</name>
<feature type="transmembrane region" description="Helical" evidence="7">
    <location>
        <begin position="177"/>
        <end position="197"/>
    </location>
</feature>
<proteinExistence type="predicted"/>
<feature type="transmembrane region" description="Helical" evidence="7">
    <location>
        <begin position="88"/>
        <end position="107"/>
    </location>
</feature>
<evidence type="ECO:0000256" key="1">
    <source>
        <dbReference type="ARBA" id="ARBA00004651"/>
    </source>
</evidence>
<keyword evidence="5 7" id="KW-0472">Membrane</keyword>
<feature type="transmembrane region" description="Helical" evidence="7">
    <location>
        <begin position="113"/>
        <end position="132"/>
    </location>
</feature>
<reference evidence="9" key="2">
    <citation type="submission" date="2020-09" db="EMBL/GenBank/DDBJ databases">
        <authorList>
            <person name="Sun Q."/>
            <person name="Ohkuma M."/>
        </authorList>
    </citation>
    <scope>NUCLEOTIDE SEQUENCE</scope>
    <source>
        <strain evidence="9">JCM 5069</strain>
    </source>
</reference>
<feature type="transmembrane region" description="Helical" evidence="7">
    <location>
        <begin position="440"/>
        <end position="460"/>
    </location>
</feature>
<keyword evidence="6" id="KW-0046">Antibiotic resistance</keyword>
<protein>
    <recommendedName>
        <fullName evidence="8">Major facilitator superfamily (MFS) profile domain-containing protein</fullName>
    </recommendedName>
</protein>
<dbReference type="Proteomes" id="UP000603708">
    <property type="component" value="Unassembled WGS sequence"/>
</dbReference>
<comment type="subcellular location">
    <subcellularLocation>
        <location evidence="1">Cell membrane</location>
        <topology evidence="1">Multi-pass membrane protein</topology>
    </subcellularLocation>
</comment>
<gene>
    <name evidence="9" type="ORF">GCM10018793_55370</name>
</gene>
<evidence type="ECO:0000313" key="9">
    <source>
        <dbReference type="EMBL" id="GHH85847.1"/>
    </source>
</evidence>
<dbReference type="EMBL" id="BNCD01000020">
    <property type="protein sequence ID" value="GHH85847.1"/>
    <property type="molecule type" value="Genomic_DNA"/>
</dbReference>
<reference evidence="9" key="1">
    <citation type="journal article" date="2014" name="Int. J. Syst. Evol. Microbiol.">
        <title>Complete genome sequence of Corynebacterium casei LMG S-19264T (=DSM 44701T), isolated from a smear-ripened cheese.</title>
        <authorList>
            <consortium name="US DOE Joint Genome Institute (JGI-PGF)"/>
            <person name="Walter F."/>
            <person name="Albersmeier A."/>
            <person name="Kalinowski J."/>
            <person name="Ruckert C."/>
        </authorList>
    </citation>
    <scope>NUCLEOTIDE SEQUENCE</scope>
    <source>
        <strain evidence="9">JCM 5069</strain>
    </source>
</reference>
<feature type="transmembrane region" description="Helical" evidence="7">
    <location>
        <begin position="61"/>
        <end position="81"/>
    </location>
</feature>
<dbReference type="InterPro" id="IPR011701">
    <property type="entry name" value="MFS"/>
</dbReference>
<evidence type="ECO:0000256" key="5">
    <source>
        <dbReference type="ARBA" id="ARBA00023136"/>
    </source>
</evidence>
<evidence type="ECO:0000256" key="7">
    <source>
        <dbReference type="SAM" id="Phobius"/>
    </source>
</evidence>
<dbReference type="PANTHER" id="PTHR42718:SF9">
    <property type="entry name" value="MAJOR FACILITATOR SUPERFAMILY MULTIDRUG TRANSPORTER MFSC"/>
    <property type="match status" value="1"/>
</dbReference>
<organism evidence="9 10">
    <name type="scientific">Streptomyces sulfonofaciens</name>
    <dbReference type="NCBI Taxonomy" id="68272"/>
    <lineage>
        <taxon>Bacteria</taxon>
        <taxon>Bacillati</taxon>
        <taxon>Actinomycetota</taxon>
        <taxon>Actinomycetes</taxon>
        <taxon>Kitasatosporales</taxon>
        <taxon>Streptomycetaceae</taxon>
        <taxon>Streptomyces</taxon>
    </lineage>
</organism>
<feature type="transmembrane region" description="Helical" evidence="7">
    <location>
        <begin position="20"/>
        <end position="49"/>
    </location>
</feature>
<sequence length="495" mass="51663">MQFRLPVPSVLTRVPLASNYYAAVTMVLLALSPYLILTTVTSLAMPVLMEALGATRFELQLAMGMSNAGYAFGAVATADLIQRISRRAVYLMAEAGFILGTVLVLSAQGVEQFTAGVILQGGFTGMLLVASLPPLILRHGIDRLPVTAAVVSVGFFGMVTAGPLVGGLVGSYDGWRWLYTSVGVLAAVGLSIGALTFEGNVPLAPGARFDWLAIPLAFGASFLPFFGVAWLTRGNWTDTEFLVPVFAGLAIGVILVVAQYHTRGALMPVRPIANTLPVSGTITAMVVGASFTTLLELSETYLLRMSLFTPVKTGLLLTPMIIGVIVASVLFKGRLTTQWTPVLALSGILGIVVGAAMLLGVSRSNADVLIPIAMVFLGYGAGAGVTPGLFLAGFSVSSTQLGPTFALVELLRSEAAFLIGPVLVHLALTEGSTFADGFQLSVAITLVLTVLGVLLVLGIWTAGGARLRRPDLEGWATGRSTAFHSPAIAARLRSG</sequence>
<dbReference type="GO" id="GO:0005886">
    <property type="term" value="C:plasma membrane"/>
    <property type="evidence" value="ECO:0007669"/>
    <property type="project" value="UniProtKB-SubCell"/>
</dbReference>